<protein>
    <submittedName>
        <fullName evidence="4">GNAT family N-acetyltransferase</fullName>
    </submittedName>
</protein>
<evidence type="ECO:0000313" key="5">
    <source>
        <dbReference type="Proteomes" id="UP001645038"/>
    </source>
</evidence>
<dbReference type="InterPro" id="IPR050832">
    <property type="entry name" value="Bact_Acetyltransf"/>
</dbReference>
<dbReference type="PANTHER" id="PTHR43877:SF1">
    <property type="entry name" value="ACETYLTRANSFERASE"/>
    <property type="match status" value="1"/>
</dbReference>
<keyword evidence="5" id="KW-1185">Reference proteome</keyword>
<dbReference type="InterPro" id="IPR016181">
    <property type="entry name" value="Acyl_CoA_acyltransferase"/>
</dbReference>
<gene>
    <name evidence="4" type="ORF">EI547_10425</name>
</gene>
<dbReference type="EMBL" id="RRZB01000023">
    <property type="protein sequence ID" value="MBE0463867.1"/>
    <property type="molecule type" value="Genomic_DNA"/>
</dbReference>
<evidence type="ECO:0000256" key="2">
    <source>
        <dbReference type="ARBA" id="ARBA00023315"/>
    </source>
</evidence>
<evidence type="ECO:0000259" key="3">
    <source>
        <dbReference type="PROSITE" id="PS51186"/>
    </source>
</evidence>
<evidence type="ECO:0000313" key="4">
    <source>
        <dbReference type="EMBL" id="MBE0463867.1"/>
    </source>
</evidence>
<dbReference type="PROSITE" id="PS51186">
    <property type="entry name" value="GNAT"/>
    <property type="match status" value="1"/>
</dbReference>
<reference evidence="4 5" key="1">
    <citation type="submission" date="2020-07" db="EMBL/GenBank/DDBJ databases">
        <title>Halophilic bacteria isolated from french cheeses.</title>
        <authorList>
            <person name="Kothe C.I."/>
            <person name="Farah-Kraiem B."/>
            <person name="Renault P."/>
            <person name="Dridi B."/>
        </authorList>
    </citation>
    <scope>NUCLEOTIDE SEQUENCE [LARGE SCALE GENOMIC DNA]</scope>
    <source>
        <strain evidence="4 5">FME20</strain>
    </source>
</reference>
<dbReference type="SUPFAM" id="SSF55729">
    <property type="entry name" value="Acyl-CoA N-acyltransferases (Nat)"/>
    <property type="match status" value="1"/>
</dbReference>
<accession>A0ABR9FZ10</accession>
<dbReference type="Gene3D" id="3.40.630.30">
    <property type="match status" value="1"/>
</dbReference>
<dbReference type="CDD" id="cd04301">
    <property type="entry name" value="NAT_SF"/>
    <property type="match status" value="1"/>
</dbReference>
<keyword evidence="2" id="KW-0012">Acyltransferase</keyword>
<organism evidence="4 5">
    <name type="scientific">Halomonas colorata</name>
    <dbReference type="NCBI Taxonomy" id="2742615"/>
    <lineage>
        <taxon>Bacteria</taxon>
        <taxon>Pseudomonadati</taxon>
        <taxon>Pseudomonadota</taxon>
        <taxon>Gammaproteobacteria</taxon>
        <taxon>Oceanospirillales</taxon>
        <taxon>Halomonadaceae</taxon>
        <taxon>Halomonas</taxon>
    </lineage>
</organism>
<dbReference type="Pfam" id="PF00583">
    <property type="entry name" value="Acetyltransf_1"/>
    <property type="match status" value="1"/>
</dbReference>
<keyword evidence="1" id="KW-0808">Transferase</keyword>
<feature type="domain" description="N-acetyltransferase" evidence="3">
    <location>
        <begin position="1"/>
        <end position="143"/>
    </location>
</feature>
<name>A0ABR9FZ10_9GAMM</name>
<dbReference type="PANTHER" id="PTHR43877">
    <property type="entry name" value="AMINOALKYLPHOSPHONATE N-ACETYLTRANSFERASE-RELATED-RELATED"/>
    <property type="match status" value="1"/>
</dbReference>
<proteinExistence type="predicted"/>
<dbReference type="InterPro" id="IPR000182">
    <property type="entry name" value="GNAT_dom"/>
</dbReference>
<dbReference type="Proteomes" id="UP001645038">
    <property type="component" value="Unassembled WGS sequence"/>
</dbReference>
<comment type="caution">
    <text evidence="4">The sequence shown here is derived from an EMBL/GenBank/DDBJ whole genome shotgun (WGS) entry which is preliminary data.</text>
</comment>
<sequence>MHYRPMKIEDYDAAVALWLSTEGVRLRDADSREGIDKYLKRNPGLSFVAEQQGEVVGTIMAGHDGHRGFVQHLAVAAVCRKQGIGSELVCRCMNALKNEGIQKSHLMLLVDNDAGKRFWKRLGWEFRTDIELHSFILDGASCAN</sequence>
<evidence type="ECO:0000256" key="1">
    <source>
        <dbReference type="ARBA" id="ARBA00022679"/>
    </source>
</evidence>